<dbReference type="RefSeq" id="WP_127197465.1">
    <property type="nucleotide sequence ID" value="NZ_RZNX01000001.1"/>
</dbReference>
<organism evidence="2 3">
    <name type="scientific">Paenibacillus zeisoli</name>
    <dbReference type="NCBI Taxonomy" id="2496267"/>
    <lineage>
        <taxon>Bacteria</taxon>
        <taxon>Bacillati</taxon>
        <taxon>Bacillota</taxon>
        <taxon>Bacilli</taxon>
        <taxon>Bacillales</taxon>
        <taxon>Paenibacillaceae</taxon>
        <taxon>Paenibacillus</taxon>
    </lineage>
</organism>
<protein>
    <submittedName>
        <fullName evidence="2">Uncharacterized protein</fullName>
    </submittedName>
</protein>
<evidence type="ECO:0000313" key="3">
    <source>
        <dbReference type="Proteomes" id="UP000272464"/>
    </source>
</evidence>
<dbReference type="AlphaFoldDB" id="A0A3S1DDD9"/>
<evidence type="ECO:0000313" key="2">
    <source>
        <dbReference type="EMBL" id="RUT35766.1"/>
    </source>
</evidence>
<keyword evidence="3" id="KW-1185">Reference proteome</keyword>
<name>A0A3S1DDD9_9BACL</name>
<gene>
    <name evidence="2" type="ORF">EJP77_01745</name>
</gene>
<proteinExistence type="predicted"/>
<keyword evidence="1" id="KW-0732">Signal</keyword>
<sequence length="452" mass="50726">MKKRFSFVLVLSILLFSMLSSLALAAPKDTASPFNLELQALMGKEQTDLVMHVYSSSGQLMPPNEFKKVDLTILDAITGKKVDDRKYKNISNYPNIASIPLKDVERHQVLQTEIAFKHDSIKGEQKLSGKTPVLLRPDLTFNNLKVPSTVIPNEPFYVQADLKELNGDLGDSARVDVVSDDMILGTLNEVHVDKGGTTSIAIPTVIKLPGTYHLQLKIIKTGIQQYDTSNDMVDFTIVAEDKNTNQPLTNYTAQYDYSPSYAQRSREYVDGVLYNGLDYEPASYESFSLNTIVPGHILNGGKIIVNLQGANGNSFNFSVPEMKASEEEMMFGPYIYEDRSTGVRVMIHTNPDGTDNVSLVKNAGFYDLNLYTEGEWKKSTYSEGKFALQEKESLSFSVDITNNAGETYNLKRKISLDYSPTNYDDSWNYQNRSTHLWGFRENYAGVQSSYNQ</sequence>
<feature type="chain" id="PRO_5018568471" evidence="1">
    <location>
        <begin position="26"/>
        <end position="452"/>
    </location>
</feature>
<feature type="signal peptide" evidence="1">
    <location>
        <begin position="1"/>
        <end position="25"/>
    </location>
</feature>
<comment type="caution">
    <text evidence="2">The sequence shown here is derived from an EMBL/GenBank/DDBJ whole genome shotgun (WGS) entry which is preliminary data.</text>
</comment>
<evidence type="ECO:0000256" key="1">
    <source>
        <dbReference type="SAM" id="SignalP"/>
    </source>
</evidence>
<accession>A0A3S1DDD9</accession>
<dbReference type="EMBL" id="RZNX01000001">
    <property type="protein sequence ID" value="RUT35766.1"/>
    <property type="molecule type" value="Genomic_DNA"/>
</dbReference>
<dbReference type="Proteomes" id="UP000272464">
    <property type="component" value="Unassembled WGS sequence"/>
</dbReference>
<dbReference type="OrthoDB" id="2512643at2"/>
<reference evidence="2 3" key="1">
    <citation type="submission" date="2018-12" db="EMBL/GenBank/DDBJ databases">
        <authorList>
            <person name="Sun L."/>
            <person name="Chen Z."/>
        </authorList>
    </citation>
    <scope>NUCLEOTIDE SEQUENCE [LARGE SCALE GENOMIC DNA]</scope>
    <source>
        <strain evidence="2 3">3-5-3</strain>
    </source>
</reference>